<evidence type="ECO:0000256" key="1">
    <source>
        <dbReference type="SAM" id="MobiDB-lite"/>
    </source>
</evidence>
<accession>A0ABW7JHR6</accession>
<evidence type="ECO:0000313" key="3">
    <source>
        <dbReference type="Proteomes" id="UP001609175"/>
    </source>
</evidence>
<dbReference type="EMBL" id="JBIMSO010000022">
    <property type="protein sequence ID" value="MFH5207482.1"/>
    <property type="molecule type" value="Genomic_DNA"/>
</dbReference>
<evidence type="ECO:0000313" key="2">
    <source>
        <dbReference type="EMBL" id="MFH5207482.1"/>
    </source>
</evidence>
<feature type="compositionally biased region" description="Polar residues" evidence="1">
    <location>
        <begin position="270"/>
        <end position="290"/>
    </location>
</feature>
<name>A0ABW7JHR6_9NOCA</name>
<dbReference type="Gene3D" id="1.20.1260.20">
    <property type="entry name" value="PPE superfamily"/>
    <property type="match status" value="1"/>
</dbReference>
<feature type="compositionally biased region" description="Polar residues" evidence="1">
    <location>
        <begin position="301"/>
        <end position="323"/>
    </location>
</feature>
<feature type="compositionally biased region" description="Low complexity" evidence="1">
    <location>
        <begin position="368"/>
        <end position="394"/>
    </location>
</feature>
<organism evidence="2 3">
    <name type="scientific">Antrihabitans spumae</name>
    <dbReference type="NCBI Taxonomy" id="3373370"/>
    <lineage>
        <taxon>Bacteria</taxon>
        <taxon>Bacillati</taxon>
        <taxon>Actinomycetota</taxon>
        <taxon>Actinomycetes</taxon>
        <taxon>Mycobacteriales</taxon>
        <taxon>Nocardiaceae</taxon>
        <taxon>Antrihabitans</taxon>
    </lineage>
</organism>
<gene>
    <name evidence="2" type="ORF">ACHIPZ_04510</name>
</gene>
<dbReference type="RefSeq" id="WP_395112882.1">
    <property type="nucleotide sequence ID" value="NZ_JBIMSO010000022.1"/>
</dbReference>
<sequence length="446" mass="45656">MAPKDIFDLFVDADDSTQSSVQGPVVGQREVTGLSREWHDLNSQYGNSFDNPHVTADEAFETWSHEQIVAEVTKMAPATINSAADAWRGIASEASTLLDAFQSKVGSALYRGWEGTFAAAAAQGISDYHGQARALPLTTQMIANRLDEVENFVRRTIAAVPPVPVETAASSPSLIPIPGAAKAAHHVADELEAQAQQALIRHYKPGVVSIDGQTPRIPQPYNPVGHWQAEDRSGDSNSPSVGGPGSAGPGGPGGPGAATYQDDAERRSDTTNPAGSPASNDAVADQSQIAADTPLSGGADDQQSVQPTSSVDDPLSTRPTSTPDFDRPNPNGTPLDSSRPSSPGPSTNHPGPGSSPNLAGPLPVSLSPAPGATGAPGTAPTPAGAPGAPAPGRHGAPGMGGMHPPGARGRGDDDDEHKTPSYLVNVHNGNALIGKIDKVAPPVIGE</sequence>
<protein>
    <submittedName>
        <fullName evidence="2">WXG100 family type VII secretion target</fullName>
    </submittedName>
</protein>
<feature type="compositionally biased region" description="Polar residues" evidence="1">
    <location>
        <begin position="330"/>
        <end position="357"/>
    </location>
</feature>
<dbReference type="Proteomes" id="UP001609175">
    <property type="component" value="Unassembled WGS sequence"/>
</dbReference>
<feature type="region of interest" description="Disordered" evidence="1">
    <location>
        <begin position="210"/>
        <end position="427"/>
    </location>
</feature>
<reference evidence="2 3" key="1">
    <citation type="submission" date="2024-10" db="EMBL/GenBank/DDBJ databases">
        <authorList>
            <person name="Riesco R."/>
        </authorList>
    </citation>
    <scope>NUCLEOTIDE SEQUENCE [LARGE SCALE GENOMIC DNA]</scope>
    <source>
        <strain evidence="2 3">NCIMB 15449</strain>
    </source>
</reference>
<comment type="caution">
    <text evidence="2">The sequence shown here is derived from an EMBL/GenBank/DDBJ whole genome shotgun (WGS) entry which is preliminary data.</text>
</comment>
<feature type="compositionally biased region" description="Gly residues" evidence="1">
    <location>
        <begin position="242"/>
        <end position="256"/>
    </location>
</feature>
<dbReference type="InterPro" id="IPR038332">
    <property type="entry name" value="PPE_sf"/>
</dbReference>
<proteinExistence type="predicted"/>